<sequence length="296" mass="30555">MSAATSRSDLPGPEQGATGDADLQRAAGAARVVLRRGPAGPALAVLEQKSPCRALLPRVEGRSAAEVVFVNTAGGVAGGDRLAWGFEASGAITARATSQAAEKLYRALDRPALIETRLSASDGALLEWLPQETIAFDGARLARATTLELSGGARATALEWLLLGRAGHGETLCRGALRDVWRVRRDGRLLWADNLRLEGPVAALAARRALLGGAGAVATLIHVAESGLEPLVEALRERLYGFAGVTAGVGALPGLLLCRLLAREAAALRAAVVEALAVLRGLVPGAGPGLPRVWSS</sequence>
<evidence type="ECO:0000256" key="5">
    <source>
        <dbReference type="SAM" id="Phobius"/>
    </source>
</evidence>
<evidence type="ECO:0000256" key="1">
    <source>
        <dbReference type="ARBA" id="ARBA00007177"/>
    </source>
</evidence>
<feature type="region of interest" description="Disordered" evidence="4">
    <location>
        <begin position="1"/>
        <end position="21"/>
    </location>
</feature>
<keyword evidence="2 3" id="KW-0143">Chaperone</keyword>
<keyword evidence="3" id="KW-0996">Nickel insertion</keyword>
<protein>
    <recommendedName>
        <fullName evidence="3">Urease accessory protein UreD</fullName>
    </recommendedName>
</protein>
<name>A0A1Y6BBJ0_9PROT</name>
<keyword evidence="5" id="KW-0472">Membrane</keyword>
<keyword evidence="7" id="KW-1185">Reference proteome</keyword>
<dbReference type="PANTHER" id="PTHR33643">
    <property type="entry name" value="UREASE ACCESSORY PROTEIN D"/>
    <property type="match status" value="1"/>
</dbReference>
<comment type="subcellular location">
    <subcellularLocation>
        <location evidence="3">Cytoplasm</location>
    </subcellularLocation>
</comment>
<feature type="transmembrane region" description="Helical" evidence="5">
    <location>
        <begin position="239"/>
        <end position="262"/>
    </location>
</feature>
<dbReference type="STRING" id="560819.SAMN05428998_10367"/>
<dbReference type="InterPro" id="IPR002669">
    <property type="entry name" value="UreD"/>
</dbReference>
<dbReference type="GO" id="GO:0016151">
    <property type="term" value="F:nickel cation binding"/>
    <property type="evidence" value="ECO:0007669"/>
    <property type="project" value="UniProtKB-UniRule"/>
</dbReference>
<organism evidence="6 7">
    <name type="scientific">Tistlia consotensis USBA 355</name>
    <dbReference type="NCBI Taxonomy" id="560819"/>
    <lineage>
        <taxon>Bacteria</taxon>
        <taxon>Pseudomonadati</taxon>
        <taxon>Pseudomonadota</taxon>
        <taxon>Alphaproteobacteria</taxon>
        <taxon>Rhodospirillales</taxon>
        <taxon>Rhodovibrionaceae</taxon>
        <taxon>Tistlia</taxon>
    </lineage>
</organism>
<keyword evidence="5" id="KW-0812">Transmembrane</keyword>
<dbReference type="GO" id="GO:0005737">
    <property type="term" value="C:cytoplasm"/>
    <property type="evidence" value="ECO:0007669"/>
    <property type="project" value="UniProtKB-SubCell"/>
</dbReference>
<dbReference type="PANTHER" id="PTHR33643:SF1">
    <property type="entry name" value="UREASE ACCESSORY PROTEIN D"/>
    <property type="match status" value="1"/>
</dbReference>
<evidence type="ECO:0000256" key="4">
    <source>
        <dbReference type="SAM" id="MobiDB-lite"/>
    </source>
</evidence>
<evidence type="ECO:0000313" key="7">
    <source>
        <dbReference type="Proteomes" id="UP000192917"/>
    </source>
</evidence>
<dbReference type="RefSeq" id="WP_085121520.1">
    <property type="nucleotide sequence ID" value="NZ_FWZX01000003.1"/>
</dbReference>
<comment type="function">
    <text evidence="3">Required for maturation of urease via the functional incorporation of the urease nickel metallocenter.</text>
</comment>
<dbReference type="AlphaFoldDB" id="A0A1Y6BBJ0"/>
<keyword evidence="5" id="KW-1133">Transmembrane helix</keyword>
<dbReference type="Pfam" id="PF01774">
    <property type="entry name" value="UreD"/>
    <property type="match status" value="1"/>
</dbReference>
<dbReference type="HAMAP" id="MF_01384">
    <property type="entry name" value="UreD"/>
    <property type="match status" value="1"/>
</dbReference>
<evidence type="ECO:0000256" key="2">
    <source>
        <dbReference type="ARBA" id="ARBA00023186"/>
    </source>
</evidence>
<gene>
    <name evidence="3" type="primary">ureD</name>
    <name evidence="6" type="ORF">SAMN05428998_10367</name>
</gene>
<reference evidence="6 7" key="1">
    <citation type="submission" date="2017-04" db="EMBL/GenBank/DDBJ databases">
        <authorList>
            <person name="Afonso C.L."/>
            <person name="Miller P.J."/>
            <person name="Scott M.A."/>
            <person name="Spackman E."/>
            <person name="Goraichik I."/>
            <person name="Dimitrov K.M."/>
            <person name="Suarez D.L."/>
            <person name="Swayne D.E."/>
        </authorList>
    </citation>
    <scope>NUCLEOTIDE SEQUENCE [LARGE SCALE GENOMIC DNA]</scope>
    <source>
        <strain evidence="6 7">USBA 355</strain>
    </source>
</reference>
<evidence type="ECO:0000256" key="3">
    <source>
        <dbReference type="HAMAP-Rule" id="MF_01384"/>
    </source>
</evidence>
<dbReference type="EMBL" id="FWZX01000003">
    <property type="protein sequence ID" value="SMF02604.1"/>
    <property type="molecule type" value="Genomic_DNA"/>
</dbReference>
<comment type="similarity">
    <text evidence="1 3">Belongs to the UreD family.</text>
</comment>
<comment type="subunit">
    <text evidence="3">UreD, UreF and UreG form a complex that acts as a GTP-hydrolysis-dependent molecular chaperone, activating the urease apoprotein by helping to assemble the nickel containing metallocenter of UreC. The UreE protein probably delivers the nickel.</text>
</comment>
<accession>A0A1Y6BBJ0</accession>
<proteinExistence type="inferred from homology"/>
<evidence type="ECO:0000313" key="6">
    <source>
        <dbReference type="EMBL" id="SMF02604.1"/>
    </source>
</evidence>
<keyword evidence="3" id="KW-0963">Cytoplasm</keyword>
<dbReference type="Proteomes" id="UP000192917">
    <property type="component" value="Unassembled WGS sequence"/>
</dbReference>